<protein>
    <submittedName>
        <fullName evidence="4">Haloacetate dehalogenase</fullName>
    </submittedName>
</protein>
<dbReference type="Proteomes" id="UP000192929">
    <property type="component" value="Unassembled WGS sequence"/>
</dbReference>
<dbReference type="EMBL" id="FXAC01000008">
    <property type="protein sequence ID" value="SMF08944.1"/>
    <property type="molecule type" value="Genomic_DNA"/>
</dbReference>
<dbReference type="PANTHER" id="PTHR43329">
    <property type="entry name" value="EPOXIDE HYDROLASE"/>
    <property type="match status" value="1"/>
</dbReference>
<evidence type="ECO:0000259" key="3">
    <source>
        <dbReference type="Pfam" id="PF00561"/>
    </source>
</evidence>
<sequence>MGQVYESREQTLGGASQGPEAPGGPRGAHNGPMFENFETHRIPVPGATIHVRTGGRGEPLLLLHGFPQTHAMWHRLGPALARGHRVVVADLRGYGDSTACSEDFSFRAMAADMVAVMRHLGHESFHVVAHDRGARTAHRMTLDAPDAVRSVALLDILPTPTVWELVDDWLATRYYHWLFLAQPAPMPQRLISAEPLTFLYAALEGMGGTPGSLDTFHPEALAAYEAAAQNPSVVAAWCADYAAAAGVDREHDDADRGTSRNLPALLLWGGDGVVGAQTDPLEAWRPWLPRITGRAVPTGHFMVEERPDEVLAEIQEHLAAAARD</sequence>
<reference evidence="5" key="1">
    <citation type="submission" date="2017-04" db="EMBL/GenBank/DDBJ databases">
        <authorList>
            <person name="Varghese N."/>
            <person name="Submissions S."/>
        </authorList>
    </citation>
    <scope>NUCLEOTIDE SEQUENCE [LARGE SCALE GENOMIC DNA]</scope>
    <source>
        <strain evidence="5">NIO-1021</strain>
    </source>
</reference>
<dbReference type="Gene3D" id="3.40.50.1820">
    <property type="entry name" value="alpha/beta hydrolase"/>
    <property type="match status" value="1"/>
</dbReference>
<name>A0A1X7D4Z5_9MICC</name>
<evidence type="ECO:0000313" key="5">
    <source>
        <dbReference type="Proteomes" id="UP000192929"/>
    </source>
</evidence>
<keyword evidence="5" id="KW-1185">Reference proteome</keyword>
<dbReference type="InterPro" id="IPR000639">
    <property type="entry name" value="Epox_hydrolase-like"/>
</dbReference>
<keyword evidence="1" id="KW-0378">Hydrolase</keyword>
<feature type="domain" description="AB hydrolase-1" evidence="3">
    <location>
        <begin position="59"/>
        <end position="307"/>
    </location>
</feature>
<gene>
    <name evidence="4" type="ORF">SAMN06296028_108118</name>
</gene>
<evidence type="ECO:0000256" key="2">
    <source>
        <dbReference type="SAM" id="MobiDB-lite"/>
    </source>
</evidence>
<evidence type="ECO:0000256" key="1">
    <source>
        <dbReference type="ARBA" id="ARBA00022801"/>
    </source>
</evidence>
<dbReference type="Pfam" id="PF00561">
    <property type="entry name" value="Abhydrolase_1"/>
    <property type="match status" value="1"/>
</dbReference>
<dbReference type="AlphaFoldDB" id="A0A1X7D4Z5"/>
<accession>A0A1X7D4Z5</accession>
<proteinExistence type="predicted"/>
<feature type="region of interest" description="Disordered" evidence="2">
    <location>
        <begin position="1"/>
        <end position="35"/>
    </location>
</feature>
<organism evidence="4 5">
    <name type="scientific">Kocuria marina subsp. indica</name>
    <dbReference type="NCBI Taxonomy" id="1049583"/>
    <lineage>
        <taxon>Bacteria</taxon>
        <taxon>Bacillati</taxon>
        <taxon>Actinomycetota</taxon>
        <taxon>Actinomycetes</taxon>
        <taxon>Micrococcales</taxon>
        <taxon>Micrococcaceae</taxon>
        <taxon>Kocuria</taxon>
    </lineage>
</organism>
<dbReference type="PRINTS" id="PR00412">
    <property type="entry name" value="EPOXHYDRLASE"/>
</dbReference>
<dbReference type="GO" id="GO:0016787">
    <property type="term" value="F:hydrolase activity"/>
    <property type="evidence" value="ECO:0007669"/>
    <property type="project" value="UniProtKB-KW"/>
</dbReference>
<dbReference type="InterPro" id="IPR029058">
    <property type="entry name" value="AB_hydrolase_fold"/>
</dbReference>
<evidence type="ECO:0000313" key="4">
    <source>
        <dbReference type="EMBL" id="SMF08944.1"/>
    </source>
</evidence>
<dbReference type="SUPFAM" id="SSF53474">
    <property type="entry name" value="alpha/beta-Hydrolases"/>
    <property type="match status" value="1"/>
</dbReference>
<dbReference type="InterPro" id="IPR000073">
    <property type="entry name" value="AB_hydrolase_1"/>
</dbReference>